<name>A0A0F9MYR6_9ZZZZ</name>
<feature type="coiled-coil region" evidence="1">
    <location>
        <begin position="89"/>
        <end position="116"/>
    </location>
</feature>
<dbReference type="AlphaFoldDB" id="A0A0F9MYR6"/>
<evidence type="ECO:0000256" key="1">
    <source>
        <dbReference type="SAM" id="Coils"/>
    </source>
</evidence>
<reference evidence="2" key="1">
    <citation type="journal article" date="2015" name="Nature">
        <title>Complex archaea that bridge the gap between prokaryotes and eukaryotes.</title>
        <authorList>
            <person name="Spang A."/>
            <person name="Saw J.H."/>
            <person name="Jorgensen S.L."/>
            <person name="Zaremba-Niedzwiedzka K."/>
            <person name="Martijn J."/>
            <person name="Lind A.E."/>
            <person name="van Eijk R."/>
            <person name="Schleper C."/>
            <person name="Guy L."/>
            <person name="Ettema T.J."/>
        </authorList>
    </citation>
    <scope>NUCLEOTIDE SEQUENCE</scope>
</reference>
<proteinExistence type="predicted"/>
<sequence>MKNSISRTKLLDFEFLLHIMVRRDNIAVRDGKRIKRKSRIVDTSAKKSKRKIYLEEIVFPSRPRKHIEENPLESDFNLEDLNKAIAHERKSGRTEKEALQTALDNLERDSDYVEHKTILGFGGVGSDDFQAPEFLNPPSVQEGDITQDELDLLRGTETGTETPNYEPTISGTYHLKKEEKAEKFSIYSYKS</sequence>
<dbReference type="EMBL" id="LAZR01004197">
    <property type="protein sequence ID" value="KKN10854.1"/>
    <property type="molecule type" value="Genomic_DNA"/>
</dbReference>
<protein>
    <submittedName>
        <fullName evidence="2">Uncharacterized protein</fullName>
    </submittedName>
</protein>
<evidence type="ECO:0000313" key="2">
    <source>
        <dbReference type="EMBL" id="KKN10854.1"/>
    </source>
</evidence>
<comment type="caution">
    <text evidence="2">The sequence shown here is derived from an EMBL/GenBank/DDBJ whole genome shotgun (WGS) entry which is preliminary data.</text>
</comment>
<gene>
    <name evidence="2" type="ORF">LCGC14_1032300</name>
</gene>
<keyword evidence="1" id="KW-0175">Coiled coil</keyword>
<accession>A0A0F9MYR6</accession>
<organism evidence="2">
    <name type="scientific">marine sediment metagenome</name>
    <dbReference type="NCBI Taxonomy" id="412755"/>
    <lineage>
        <taxon>unclassified sequences</taxon>
        <taxon>metagenomes</taxon>
        <taxon>ecological metagenomes</taxon>
    </lineage>
</organism>